<evidence type="ECO:0000259" key="2">
    <source>
        <dbReference type="Pfam" id="PF24476"/>
    </source>
</evidence>
<feature type="domain" description="NB-ARC" evidence="1">
    <location>
        <begin position="675"/>
        <end position="821"/>
    </location>
</feature>
<evidence type="ECO:0000259" key="1">
    <source>
        <dbReference type="Pfam" id="PF00931"/>
    </source>
</evidence>
<dbReference type="PANTHER" id="PTHR35186">
    <property type="entry name" value="ANK_REP_REGION DOMAIN-CONTAINING PROTEIN"/>
    <property type="match status" value="1"/>
</dbReference>
<dbReference type="Gene3D" id="3.40.50.300">
    <property type="entry name" value="P-loop containing nucleotide triphosphate hydrolases"/>
    <property type="match status" value="1"/>
</dbReference>
<sequence length="1092" mass="122732">MSKVSKRPNFDLMPDGIVPRIQGIRRLFHEILRVSPLCEKPFPELAEMSSKLAVQETIFESGARLVLFSAANRWRDVSDMLESHDHAFWRDQIINQTAEDMMARFGKLCLRVLQHIWEGLENFRLKLESLSKRDKRRSKAVYQLMHTLNPSILRPTTTLGPVPGLLEWLVEGNDIFLTLSRQVVPSQSRHVVGLSSFSITELPSSERASTASTAAEFLQSHFLCIQRASQELHNTLSRIWSCREHSAHSLGISLDDSTLNAGRLAPGRAFRFNLVVTMPPNDEPVCLVIDCHQSKACSCGTSLADHLPQTSESEDPAEKTTKPAFQSRVPTDALGRHVRRASSGTKFQWHSEENEIPNLAQEKDFCLHLRRTCYGHNGLRNGLKGSRLGYLRTQGSLGFLFFYVRKRATYRLDSCTLDDVLSRAKDRGLRLPVEDRLRLAARLATAILQFHTTPWLPYGWSSRDILFLDSDASRNPYQLDSPYLRDQLNNGVARHEIFRVASSSSTQSTLLSLGSVLLELAFSAPLRKLQLPQKIAMELVEWERDCLTIMKLIENVSRELGPTYAKVVRTCFSHGFTSQGLQSLGKLELDHMISNDVIKELDSCLLSVLAALGTWDYTPLLMVADVGIGESVPASGSSAGYYNYPEYKIDNFVSREEALSTIRKCYLNHDINILPKIVVLYGTAGCGKTQLALEYCQQARREEIYQAIFWIDAFSLTTTAQSFTSIAADLLPHRVNTNSAEANIETVLEATRSWKTPWLLVFDNFDRHGAWEQMSAFDLVKQSGSVDLLFTSRQDSAKSLGHNIVVSRLAPKEGLELLFSRSQAKQNPENIANATKIIGKLGHLAIAIDLAGAYILASKIDLHIFINEYEVCQAKLLRDNPRFQAYRHIGSERDYANFLKACTNCELSLTRLSGSRESRQSKQHLLILTAFLYGNNIPEGLFQTYHESGNSYWSATSAYEGMQISNNFENILTELRDLALVQSIYEGASGLSFAVHPLVQHWMKLRIDDADYQKYIDEVANALREYIASQSVIQGAASQATMCHLESFFENEQGSSTEKNIVRGDSFFSDFLRRSGEGGTTYFLANGYSSCV</sequence>
<dbReference type="Proteomes" id="UP001166286">
    <property type="component" value="Unassembled WGS sequence"/>
</dbReference>
<dbReference type="InterPro" id="IPR056002">
    <property type="entry name" value="DUF7580"/>
</dbReference>
<evidence type="ECO:0008006" key="5">
    <source>
        <dbReference type="Google" id="ProtNLM"/>
    </source>
</evidence>
<keyword evidence="4" id="KW-1185">Reference proteome</keyword>
<feature type="domain" description="DUF7580" evidence="2">
    <location>
        <begin position="410"/>
        <end position="579"/>
    </location>
</feature>
<evidence type="ECO:0000313" key="3">
    <source>
        <dbReference type="EMBL" id="KAK0509174.1"/>
    </source>
</evidence>
<dbReference type="Pfam" id="PF00931">
    <property type="entry name" value="NB-ARC"/>
    <property type="match status" value="1"/>
</dbReference>
<reference evidence="3" key="1">
    <citation type="submission" date="2023-03" db="EMBL/GenBank/DDBJ databases">
        <title>Complete genome of Cladonia borealis.</title>
        <authorList>
            <person name="Park H."/>
        </authorList>
    </citation>
    <scope>NUCLEOTIDE SEQUENCE</scope>
    <source>
        <strain evidence="3">ANT050790</strain>
    </source>
</reference>
<name>A0AA39V2W5_9LECA</name>
<accession>A0AA39V2W5</accession>
<dbReference type="InterPro" id="IPR027417">
    <property type="entry name" value="P-loop_NTPase"/>
</dbReference>
<dbReference type="GO" id="GO:0043531">
    <property type="term" value="F:ADP binding"/>
    <property type="evidence" value="ECO:0007669"/>
    <property type="project" value="InterPro"/>
</dbReference>
<dbReference type="AlphaFoldDB" id="A0AA39V2W5"/>
<organism evidence="3 4">
    <name type="scientific">Cladonia borealis</name>
    <dbReference type="NCBI Taxonomy" id="184061"/>
    <lineage>
        <taxon>Eukaryota</taxon>
        <taxon>Fungi</taxon>
        <taxon>Dikarya</taxon>
        <taxon>Ascomycota</taxon>
        <taxon>Pezizomycotina</taxon>
        <taxon>Lecanoromycetes</taxon>
        <taxon>OSLEUM clade</taxon>
        <taxon>Lecanoromycetidae</taxon>
        <taxon>Lecanorales</taxon>
        <taxon>Lecanorineae</taxon>
        <taxon>Cladoniaceae</taxon>
        <taxon>Cladonia</taxon>
    </lineage>
</organism>
<evidence type="ECO:0000313" key="4">
    <source>
        <dbReference type="Proteomes" id="UP001166286"/>
    </source>
</evidence>
<dbReference type="InterPro" id="IPR002182">
    <property type="entry name" value="NB-ARC"/>
</dbReference>
<dbReference type="PANTHER" id="PTHR35186:SF4">
    <property type="entry name" value="PRION-INHIBITION AND PROPAGATION HELO DOMAIN-CONTAINING PROTEIN"/>
    <property type="match status" value="1"/>
</dbReference>
<proteinExistence type="predicted"/>
<gene>
    <name evidence="3" type="ORF">JMJ35_008545</name>
</gene>
<comment type="caution">
    <text evidence="3">The sequence shown here is derived from an EMBL/GenBank/DDBJ whole genome shotgun (WGS) entry which is preliminary data.</text>
</comment>
<dbReference type="EMBL" id="JAFEKC020000019">
    <property type="protein sequence ID" value="KAK0509174.1"/>
    <property type="molecule type" value="Genomic_DNA"/>
</dbReference>
<dbReference type="Pfam" id="PF24476">
    <property type="entry name" value="DUF7580"/>
    <property type="match status" value="1"/>
</dbReference>
<dbReference type="SUPFAM" id="SSF52540">
    <property type="entry name" value="P-loop containing nucleoside triphosphate hydrolases"/>
    <property type="match status" value="1"/>
</dbReference>
<protein>
    <recommendedName>
        <fullName evidence="5">AAA+ ATPase domain-containing protein</fullName>
    </recommendedName>
</protein>